<dbReference type="InterPro" id="IPR029070">
    <property type="entry name" value="Chitinase_insertion_sf"/>
</dbReference>
<keyword evidence="6" id="KW-0624">Polysaccharide degradation</keyword>
<evidence type="ECO:0000256" key="8">
    <source>
        <dbReference type="RuleBase" id="RU004453"/>
    </source>
</evidence>
<evidence type="ECO:0000256" key="5">
    <source>
        <dbReference type="ARBA" id="ARBA00023295"/>
    </source>
</evidence>
<dbReference type="GO" id="GO:0035091">
    <property type="term" value="F:phosphatidylinositol binding"/>
    <property type="evidence" value="ECO:0007669"/>
    <property type="project" value="InterPro"/>
</dbReference>
<dbReference type="SMART" id="SM00636">
    <property type="entry name" value="Glyco_18"/>
    <property type="match status" value="1"/>
</dbReference>
<evidence type="ECO:0000313" key="11">
    <source>
        <dbReference type="EMBL" id="PPQ71398.1"/>
    </source>
</evidence>
<dbReference type="Pfam" id="PF00787">
    <property type="entry name" value="PX"/>
    <property type="match status" value="1"/>
</dbReference>
<comment type="caution">
    <text evidence="11">The sequence shown here is derived from an EMBL/GenBank/DDBJ whole genome shotgun (WGS) entry which is preliminary data.</text>
</comment>
<dbReference type="GO" id="GO:0005576">
    <property type="term" value="C:extracellular region"/>
    <property type="evidence" value="ECO:0007669"/>
    <property type="project" value="TreeGrafter"/>
</dbReference>
<dbReference type="EMBL" id="NHYE01005504">
    <property type="protein sequence ID" value="PPQ71398.1"/>
    <property type="molecule type" value="Genomic_DNA"/>
</dbReference>
<sequence length="533" mass="57828">MSAIDSVAVINHTTSSDPTPHILYVISVRRENGSHYEVLRRYSEFVTLKEKLSAPFSLPSKRNLVSLVLPYKWMDDGLLSERKRGLQLFLTLLLHDAKLSLHPDLLVFLGANDLNHLESMVWPPFTPMASKESLIPVKAFTAPDGDNTVKPVAASYYPTWSSDIIHPSTIDFSKFDILYFAFVTPTGVAGISWDDGSQETLKQLVSAARNSGHGTKIVLSVGGWGGCHWYSQAMSTESNRSKLVKTLAETVESFGLDGIDIDWEYPNAPGAGNPHSSADAGNLLEFFKSLRAALGSSKIISSAVTHLPWLGEDGQPLRNVAEYAQYMTYVNVMNYDIFGASEHPGPNAPLGDLCGSSSQPQSSAAAALAQWKKAGMPASKILLGLPTYGYVSKSTDKKLSGSSVPSSIFRNGAHPKFANKLPHATAPQGDLSALWGQQIAFSQLVSSGALVRKADGTFGGGNGYTMGWDNCSDTPYLFNTSRTTVVTYDDTYSIASKTKFAKQFGMGGCFTWSLDQDDGYVLHDVILRNLGRL</sequence>
<feature type="domain" description="GH18" evidence="10">
    <location>
        <begin position="151"/>
        <end position="533"/>
    </location>
</feature>
<comment type="similarity">
    <text evidence="8">Belongs to the glycosyl hydrolase 18 family.</text>
</comment>
<keyword evidence="5 7" id="KW-0326">Glycosidase</keyword>
<keyword evidence="3" id="KW-0146">Chitin degradation</keyword>
<dbReference type="SUPFAM" id="SSF51445">
    <property type="entry name" value="(Trans)glycosidases"/>
    <property type="match status" value="1"/>
</dbReference>
<comment type="catalytic activity">
    <reaction evidence="1">
        <text>Random endo-hydrolysis of N-acetyl-beta-D-glucosaminide (1-&gt;4)-beta-linkages in chitin and chitodextrins.</text>
        <dbReference type="EC" id="3.2.1.14"/>
    </reaction>
</comment>
<organism evidence="11 12">
    <name type="scientific">Gymnopilus dilepis</name>
    <dbReference type="NCBI Taxonomy" id="231916"/>
    <lineage>
        <taxon>Eukaryota</taxon>
        <taxon>Fungi</taxon>
        <taxon>Dikarya</taxon>
        <taxon>Basidiomycota</taxon>
        <taxon>Agaricomycotina</taxon>
        <taxon>Agaricomycetes</taxon>
        <taxon>Agaricomycetidae</taxon>
        <taxon>Agaricales</taxon>
        <taxon>Agaricineae</taxon>
        <taxon>Hymenogastraceae</taxon>
        <taxon>Gymnopilus</taxon>
    </lineage>
</organism>
<accession>A0A409VYQ4</accession>
<dbReference type="Gene3D" id="3.20.20.80">
    <property type="entry name" value="Glycosidases"/>
    <property type="match status" value="2"/>
</dbReference>
<dbReference type="InterPro" id="IPR001223">
    <property type="entry name" value="Glyco_hydro18_cat"/>
</dbReference>
<evidence type="ECO:0000256" key="6">
    <source>
        <dbReference type="ARBA" id="ARBA00023326"/>
    </source>
</evidence>
<dbReference type="InterPro" id="IPR001683">
    <property type="entry name" value="PX_dom"/>
</dbReference>
<dbReference type="InterPro" id="IPR017853">
    <property type="entry name" value="GH"/>
</dbReference>
<evidence type="ECO:0000256" key="1">
    <source>
        <dbReference type="ARBA" id="ARBA00000822"/>
    </source>
</evidence>
<name>A0A409VYQ4_9AGAR</name>
<dbReference type="InterPro" id="IPR050314">
    <property type="entry name" value="Glycosyl_Hydrlase_18"/>
</dbReference>
<keyword evidence="2 7" id="KW-0378">Hydrolase</keyword>
<gene>
    <name evidence="11" type="ORF">CVT26_011113</name>
</gene>
<dbReference type="Gene3D" id="3.10.50.10">
    <property type="match status" value="1"/>
</dbReference>
<dbReference type="OrthoDB" id="73875at2759"/>
<dbReference type="Pfam" id="PF00704">
    <property type="entry name" value="Glyco_hydro_18"/>
    <property type="match status" value="1"/>
</dbReference>
<dbReference type="GO" id="GO:0000272">
    <property type="term" value="P:polysaccharide catabolic process"/>
    <property type="evidence" value="ECO:0007669"/>
    <property type="project" value="UniProtKB-KW"/>
</dbReference>
<dbReference type="InterPro" id="IPR011583">
    <property type="entry name" value="Chitinase_II/V-like_cat"/>
</dbReference>
<feature type="domain" description="PX" evidence="9">
    <location>
        <begin position="2"/>
        <end position="116"/>
    </location>
</feature>
<evidence type="ECO:0000256" key="4">
    <source>
        <dbReference type="ARBA" id="ARBA00023277"/>
    </source>
</evidence>
<evidence type="ECO:0000313" key="12">
    <source>
        <dbReference type="Proteomes" id="UP000284706"/>
    </source>
</evidence>
<dbReference type="PANTHER" id="PTHR11177">
    <property type="entry name" value="CHITINASE"/>
    <property type="match status" value="1"/>
</dbReference>
<dbReference type="STRING" id="231916.A0A409VYQ4"/>
<dbReference type="GO" id="GO:0008061">
    <property type="term" value="F:chitin binding"/>
    <property type="evidence" value="ECO:0007669"/>
    <property type="project" value="InterPro"/>
</dbReference>
<evidence type="ECO:0000259" key="9">
    <source>
        <dbReference type="PROSITE" id="PS50195"/>
    </source>
</evidence>
<dbReference type="SUPFAM" id="SSF64268">
    <property type="entry name" value="PX domain"/>
    <property type="match status" value="1"/>
</dbReference>
<dbReference type="AlphaFoldDB" id="A0A409VYQ4"/>
<dbReference type="InterPro" id="IPR001579">
    <property type="entry name" value="Glyco_hydro_18_chit_AS"/>
</dbReference>
<dbReference type="InterPro" id="IPR036871">
    <property type="entry name" value="PX_dom_sf"/>
</dbReference>
<proteinExistence type="inferred from homology"/>
<dbReference type="PANTHER" id="PTHR11177:SF317">
    <property type="entry name" value="CHITINASE 12-RELATED"/>
    <property type="match status" value="1"/>
</dbReference>
<dbReference type="SMART" id="SM00312">
    <property type="entry name" value="PX"/>
    <property type="match status" value="1"/>
</dbReference>
<dbReference type="CDD" id="cd06093">
    <property type="entry name" value="PX_domain"/>
    <property type="match status" value="1"/>
</dbReference>
<evidence type="ECO:0000259" key="10">
    <source>
        <dbReference type="PROSITE" id="PS51910"/>
    </source>
</evidence>
<dbReference type="Gene3D" id="3.30.1520.10">
    <property type="entry name" value="Phox-like domain"/>
    <property type="match status" value="1"/>
</dbReference>
<dbReference type="PROSITE" id="PS51910">
    <property type="entry name" value="GH18_2"/>
    <property type="match status" value="1"/>
</dbReference>
<dbReference type="GO" id="GO:0006032">
    <property type="term" value="P:chitin catabolic process"/>
    <property type="evidence" value="ECO:0007669"/>
    <property type="project" value="UniProtKB-KW"/>
</dbReference>
<dbReference type="PROSITE" id="PS50195">
    <property type="entry name" value="PX"/>
    <property type="match status" value="1"/>
</dbReference>
<dbReference type="PROSITE" id="PS01095">
    <property type="entry name" value="GH18_1"/>
    <property type="match status" value="1"/>
</dbReference>
<dbReference type="InParanoid" id="A0A409VYQ4"/>
<evidence type="ECO:0000256" key="7">
    <source>
        <dbReference type="RuleBase" id="RU000489"/>
    </source>
</evidence>
<keyword evidence="12" id="KW-1185">Reference proteome</keyword>
<evidence type="ECO:0000256" key="2">
    <source>
        <dbReference type="ARBA" id="ARBA00022801"/>
    </source>
</evidence>
<protein>
    <submittedName>
        <fullName evidence="11">Uncharacterized protein</fullName>
    </submittedName>
</protein>
<keyword evidence="4" id="KW-0119">Carbohydrate metabolism</keyword>
<reference evidence="11 12" key="1">
    <citation type="journal article" date="2018" name="Evol. Lett.">
        <title>Horizontal gene cluster transfer increased hallucinogenic mushroom diversity.</title>
        <authorList>
            <person name="Reynolds H.T."/>
            <person name="Vijayakumar V."/>
            <person name="Gluck-Thaler E."/>
            <person name="Korotkin H.B."/>
            <person name="Matheny P.B."/>
            <person name="Slot J.C."/>
        </authorList>
    </citation>
    <scope>NUCLEOTIDE SEQUENCE [LARGE SCALE GENOMIC DNA]</scope>
    <source>
        <strain evidence="11 12">SRW20</strain>
    </source>
</reference>
<evidence type="ECO:0000256" key="3">
    <source>
        <dbReference type="ARBA" id="ARBA00023024"/>
    </source>
</evidence>
<dbReference type="Proteomes" id="UP000284706">
    <property type="component" value="Unassembled WGS sequence"/>
</dbReference>
<dbReference type="GO" id="GO:0008843">
    <property type="term" value="F:endochitinase activity"/>
    <property type="evidence" value="ECO:0007669"/>
    <property type="project" value="UniProtKB-EC"/>
</dbReference>